<feature type="transmembrane region" description="Helical" evidence="2">
    <location>
        <begin position="12"/>
        <end position="31"/>
    </location>
</feature>
<feature type="compositionally biased region" description="Low complexity" evidence="1">
    <location>
        <begin position="40"/>
        <end position="56"/>
    </location>
</feature>
<evidence type="ECO:0000313" key="3">
    <source>
        <dbReference type="EMBL" id="QHT28672.1"/>
    </source>
</evidence>
<keyword evidence="2" id="KW-0812">Transmembrane</keyword>
<dbReference type="AlphaFoldDB" id="A0A6C0EIV8"/>
<sequence>MELNNKKLTILLITNFILLILTLIFNIYIYLKLRNKRGPRGLTGPRGPRGPRAIQH</sequence>
<keyword evidence="2" id="KW-1133">Transmembrane helix</keyword>
<keyword evidence="2" id="KW-0472">Membrane</keyword>
<accession>A0A6C0EIV8</accession>
<protein>
    <submittedName>
        <fullName evidence="3">Uncharacterized protein</fullName>
    </submittedName>
</protein>
<organism evidence="3">
    <name type="scientific">viral metagenome</name>
    <dbReference type="NCBI Taxonomy" id="1070528"/>
    <lineage>
        <taxon>unclassified sequences</taxon>
        <taxon>metagenomes</taxon>
        <taxon>organismal metagenomes</taxon>
    </lineage>
</organism>
<reference evidence="3" key="1">
    <citation type="journal article" date="2020" name="Nature">
        <title>Giant virus diversity and host interactions through global metagenomics.</title>
        <authorList>
            <person name="Schulz F."/>
            <person name="Roux S."/>
            <person name="Paez-Espino D."/>
            <person name="Jungbluth S."/>
            <person name="Walsh D.A."/>
            <person name="Denef V.J."/>
            <person name="McMahon K.D."/>
            <person name="Konstantinidis K.T."/>
            <person name="Eloe-Fadrosh E.A."/>
            <person name="Kyrpides N.C."/>
            <person name="Woyke T."/>
        </authorList>
    </citation>
    <scope>NUCLEOTIDE SEQUENCE</scope>
    <source>
        <strain evidence="3">GVMAG-M-3300001351-8</strain>
    </source>
</reference>
<proteinExistence type="predicted"/>
<evidence type="ECO:0000256" key="2">
    <source>
        <dbReference type="SAM" id="Phobius"/>
    </source>
</evidence>
<dbReference type="EMBL" id="MN738863">
    <property type="protein sequence ID" value="QHT28672.1"/>
    <property type="molecule type" value="Genomic_DNA"/>
</dbReference>
<feature type="region of interest" description="Disordered" evidence="1">
    <location>
        <begin position="37"/>
        <end position="56"/>
    </location>
</feature>
<name>A0A6C0EIV8_9ZZZZ</name>
<evidence type="ECO:0000256" key="1">
    <source>
        <dbReference type="SAM" id="MobiDB-lite"/>
    </source>
</evidence>